<name>A0A8S5TZN7_9CAUD</name>
<keyword evidence="2 6" id="KW-0489">Methyltransferase</keyword>
<dbReference type="GO" id="GO:0008170">
    <property type="term" value="F:N-methyltransferase activity"/>
    <property type="evidence" value="ECO:0007669"/>
    <property type="project" value="InterPro"/>
</dbReference>
<comment type="similarity">
    <text evidence="1">Belongs to the N(4)/N(6)-methyltransferase family.</text>
</comment>
<dbReference type="SUPFAM" id="SSF110849">
    <property type="entry name" value="ParB/Sulfiredoxin"/>
    <property type="match status" value="1"/>
</dbReference>
<evidence type="ECO:0000256" key="4">
    <source>
        <dbReference type="ARBA" id="ARBA00022691"/>
    </source>
</evidence>
<dbReference type="PRINTS" id="PR00506">
    <property type="entry name" value="D21N6MTFRASE"/>
</dbReference>
<dbReference type="InterPro" id="IPR029063">
    <property type="entry name" value="SAM-dependent_MTases_sf"/>
</dbReference>
<evidence type="ECO:0000256" key="2">
    <source>
        <dbReference type="ARBA" id="ARBA00022603"/>
    </source>
</evidence>
<dbReference type="GO" id="GO:0032259">
    <property type="term" value="P:methylation"/>
    <property type="evidence" value="ECO:0007669"/>
    <property type="project" value="UniProtKB-KW"/>
</dbReference>
<dbReference type="Gene3D" id="3.40.50.150">
    <property type="entry name" value="Vaccinia Virus protein VP39"/>
    <property type="match status" value="1"/>
</dbReference>
<accession>A0A8S5TZN7</accession>
<evidence type="ECO:0000256" key="3">
    <source>
        <dbReference type="ARBA" id="ARBA00022679"/>
    </source>
</evidence>
<dbReference type="Gene3D" id="3.90.1530.10">
    <property type="entry name" value="Conserved hypothetical protein from pyrococcus furiosus pfu- 392566-001, ParB domain"/>
    <property type="match status" value="1"/>
</dbReference>
<sequence>MIEIKCSTKDTLNLSEITEFQGSLKERDKTDYEKIERSIRKHGFSFPFFIWKHDGVNHCLDGHGRLETLQRMVAGGEQIPPLPVVYVDCKNEADAKEMLLKLNSTYGRMTADSVREFIGGGLNICLEDLALPEGVLDFSIDDVMKDTTGDDDVPEAEIEEAISKPGEIYELGAHRLMCGDSTSADDMARLMGDSKADLIITDPPYNVDYKGGNGLKIQNDNMEDNAFLNFLTDAFGVMFGALKAGGVFYIWHADIEGYNFRQAVKNCKGLVRQCLIWVKNSLVLGRQDYQWRHEPCLYGWKEGAGHYWEGRRDLSTVFDETRGDWKKMSKEQLIAELKRFDSEVKTSIIYEDKPSRSEAHPTMKPVRLFERLIMNSSKAEDIVLDPFGGSGTTIIAAAKTNRIARVMELDPHYCDVIRKRWTAWAKENGKEIGSGKLE</sequence>
<protein>
    <submittedName>
        <fullName evidence="6">Adenine specific DNA methyltransferase</fullName>
    </submittedName>
</protein>
<dbReference type="InterPro" id="IPR002941">
    <property type="entry name" value="DNA_methylase_N4/N6"/>
</dbReference>
<dbReference type="SUPFAM" id="SSF53335">
    <property type="entry name" value="S-adenosyl-L-methionine-dependent methyltransferases"/>
    <property type="match status" value="1"/>
</dbReference>
<dbReference type="InterPro" id="IPR002295">
    <property type="entry name" value="N4/N6-MTase_EcoPI_Mod-like"/>
</dbReference>
<evidence type="ECO:0000256" key="1">
    <source>
        <dbReference type="ARBA" id="ARBA00006594"/>
    </source>
</evidence>
<evidence type="ECO:0000313" key="6">
    <source>
        <dbReference type="EMBL" id="DAF87668.1"/>
    </source>
</evidence>
<dbReference type="PROSITE" id="PS00092">
    <property type="entry name" value="N6_MTASE"/>
    <property type="match status" value="1"/>
</dbReference>
<dbReference type="InterPro" id="IPR036086">
    <property type="entry name" value="ParB/Sulfiredoxin_sf"/>
</dbReference>
<keyword evidence="3" id="KW-0808">Transferase</keyword>
<dbReference type="GO" id="GO:0003677">
    <property type="term" value="F:DNA binding"/>
    <property type="evidence" value="ECO:0007669"/>
    <property type="project" value="InterPro"/>
</dbReference>
<reference evidence="6" key="1">
    <citation type="journal article" date="2021" name="Proc. Natl. Acad. Sci. U.S.A.">
        <title>A Catalog of Tens of Thousands of Viruses from Human Metagenomes Reveals Hidden Associations with Chronic Diseases.</title>
        <authorList>
            <person name="Tisza M.J."/>
            <person name="Buck C.B."/>
        </authorList>
    </citation>
    <scope>NUCLEOTIDE SEQUENCE</scope>
    <source>
        <strain evidence="6">Cttph48</strain>
    </source>
</reference>
<dbReference type="InterPro" id="IPR015840">
    <property type="entry name" value="DNA_MeTrfase_ParB"/>
</dbReference>
<dbReference type="InterPro" id="IPR002052">
    <property type="entry name" value="DNA_methylase_N6_adenine_CS"/>
</dbReference>
<dbReference type="EMBL" id="BK015966">
    <property type="protein sequence ID" value="DAF87668.1"/>
    <property type="molecule type" value="Genomic_DNA"/>
</dbReference>
<keyword evidence="4" id="KW-0949">S-adenosyl-L-methionine</keyword>
<proteinExistence type="inferred from homology"/>
<feature type="domain" description="DNA methylase N-4/N-6" evidence="5">
    <location>
        <begin position="197"/>
        <end position="418"/>
    </location>
</feature>
<organism evidence="6">
    <name type="scientific">Myoviridae sp. cttph48</name>
    <dbReference type="NCBI Taxonomy" id="2825196"/>
    <lineage>
        <taxon>Viruses</taxon>
        <taxon>Duplodnaviria</taxon>
        <taxon>Heunggongvirae</taxon>
        <taxon>Uroviricota</taxon>
        <taxon>Caudoviricetes</taxon>
    </lineage>
</organism>
<dbReference type="Pfam" id="PF01555">
    <property type="entry name" value="N6_N4_Mtase"/>
    <property type="match status" value="1"/>
</dbReference>
<dbReference type="PIRSF" id="PIRSF036758">
    <property type="entry name" value="Aden_M_ParB"/>
    <property type="match status" value="1"/>
</dbReference>
<evidence type="ECO:0000259" key="5">
    <source>
        <dbReference type="Pfam" id="PF01555"/>
    </source>
</evidence>